<keyword evidence="1" id="KW-0812">Transmembrane</keyword>
<keyword evidence="2" id="KW-0732">Signal</keyword>
<protein>
    <submittedName>
        <fullName evidence="3">Uncharacterized protein</fullName>
    </submittedName>
</protein>
<feature type="signal peptide" evidence="2">
    <location>
        <begin position="1"/>
        <end position="17"/>
    </location>
</feature>
<keyword evidence="1" id="KW-0472">Membrane</keyword>
<evidence type="ECO:0000256" key="1">
    <source>
        <dbReference type="SAM" id="Phobius"/>
    </source>
</evidence>
<evidence type="ECO:0000256" key="2">
    <source>
        <dbReference type="SAM" id="SignalP"/>
    </source>
</evidence>
<gene>
    <name evidence="3" type="ORF">BGAL_0587g00010</name>
</gene>
<dbReference type="OrthoDB" id="3555570at2759"/>
<keyword evidence="4" id="KW-1185">Reference proteome</keyword>
<feature type="transmembrane region" description="Helical" evidence="1">
    <location>
        <begin position="43"/>
        <end position="63"/>
    </location>
</feature>
<evidence type="ECO:0000313" key="4">
    <source>
        <dbReference type="Proteomes" id="UP000308671"/>
    </source>
</evidence>
<dbReference type="Proteomes" id="UP000308671">
    <property type="component" value="Unassembled WGS sequence"/>
</dbReference>
<accession>A0A4S8QIX5</accession>
<dbReference type="AlphaFoldDB" id="A0A4S8QIX5"/>
<feature type="chain" id="PRO_5020686352" evidence="2">
    <location>
        <begin position="18"/>
        <end position="165"/>
    </location>
</feature>
<organism evidence="3 4">
    <name type="scientific">Botrytis galanthina</name>
    <dbReference type="NCBI Taxonomy" id="278940"/>
    <lineage>
        <taxon>Eukaryota</taxon>
        <taxon>Fungi</taxon>
        <taxon>Dikarya</taxon>
        <taxon>Ascomycota</taxon>
        <taxon>Pezizomycotina</taxon>
        <taxon>Leotiomycetes</taxon>
        <taxon>Helotiales</taxon>
        <taxon>Sclerotiniaceae</taxon>
        <taxon>Botrytis</taxon>
    </lineage>
</organism>
<evidence type="ECO:0000313" key="3">
    <source>
        <dbReference type="EMBL" id="THV44733.1"/>
    </source>
</evidence>
<sequence>MLTLISFFGWFAAAWRSQPLPPCSPEVHGWPFYFGTLENCDGHIEHIIILWVLAIGYLITTLVELRLWLGGAYDNGRIQGKLEILAKLAKLDGEKRLEATEKLLRDYRTPLEVFEENEKFSRDHGLVEKVVEEDKNLLIDLGVIEKVAEEDLEKDLEKGTLLIEL</sequence>
<keyword evidence="1" id="KW-1133">Transmembrane helix</keyword>
<name>A0A4S8QIX5_9HELO</name>
<proteinExistence type="predicted"/>
<comment type="caution">
    <text evidence="3">The sequence shown here is derived from an EMBL/GenBank/DDBJ whole genome shotgun (WGS) entry which is preliminary data.</text>
</comment>
<reference evidence="3 4" key="1">
    <citation type="submission" date="2017-12" db="EMBL/GenBank/DDBJ databases">
        <title>Comparative genomics of Botrytis spp.</title>
        <authorList>
            <person name="Valero-Jimenez C.A."/>
            <person name="Tapia P."/>
            <person name="Veloso J."/>
            <person name="Silva-Moreno E."/>
            <person name="Staats M."/>
            <person name="Valdes J.H."/>
            <person name="Van Kan J.A.L."/>
        </authorList>
    </citation>
    <scope>NUCLEOTIDE SEQUENCE [LARGE SCALE GENOMIC DNA]</scope>
    <source>
        <strain evidence="3 4">MUCL435</strain>
    </source>
</reference>
<dbReference type="EMBL" id="PQXL01000586">
    <property type="protein sequence ID" value="THV44733.1"/>
    <property type="molecule type" value="Genomic_DNA"/>
</dbReference>